<evidence type="ECO:0000313" key="4">
    <source>
        <dbReference type="Proteomes" id="UP001558101"/>
    </source>
</evidence>
<dbReference type="Proteomes" id="UP001558101">
    <property type="component" value="Unassembled WGS sequence"/>
</dbReference>
<organism evidence="3 4">
    <name type="scientific">Serratia quinivorans</name>
    <dbReference type="NCBI Taxonomy" id="137545"/>
    <lineage>
        <taxon>Bacteria</taxon>
        <taxon>Pseudomonadati</taxon>
        <taxon>Pseudomonadota</taxon>
        <taxon>Gammaproteobacteria</taxon>
        <taxon>Enterobacterales</taxon>
        <taxon>Yersiniaceae</taxon>
        <taxon>Serratia</taxon>
    </lineage>
</organism>
<dbReference type="CDD" id="cd00118">
    <property type="entry name" value="LysM"/>
    <property type="match status" value="1"/>
</dbReference>
<dbReference type="InterPro" id="IPR014004">
    <property type="entry name" value="Transpt-assoc_nodulatn_dom_bac"/>
</dbReference>
<dbReference type="InterPro" id="IPR007055">
    <property type="entry name" value="BON_dom"/>
</dbReference>
<dbReference type="EMBL" id="JBFQXQ010000001">
    <property type="protein sequence ID" value="MEX3172524.1"/>
    <property type="molecule type" value="Genomic_DNA"/>
</dbReference>
<protein>
    <submittedName>
        <fullName evidence="3">Peptidoglycan-binding protein LysM</fullName>
    </submittedName>
</protein>
<dbReference type="SMART" id="SM00749">
    <property type="entry name" value="BON"/>
    <property type="match status" value="1"/>
</dbReference>
<dbReference type="PANTHER" id="PTHR34700">
    <property type="entry name" value="POTASSIUM BINDING PROTEIN KBP"/>
    <property type="match status" value="1"/>
</dbReference>
<dbReference type="InterPro" id="IPR052196">
    <property type="entry name" value="Bact_Kbp"/>
</dbReference>
<feature type="domain" description="BON" evidence="1">
    <location>
        <begin position="23"/>
        <end position="91"/>
    </location>
</feature>
<accession>A0ABV3UFZ4</accession>
<dbReference type="RefSeq" id="WP_368453520.1">
    <property type="nucleotide sequence ID" value="NZ_JBFQXQ010000001.1"/>
</dbReference>
<proteinExistence type="predicted"/>
<dbReference type="PROSITE" id="PS50914">
    <property type="entry name" value="BON"/>
    <property type="match status" value="1"/>
</dbReference>
<dbReference type="PANTHER" id="PTHR34700:SF8">
    <property type="entry name" value="POTASSIUM BINDING PROTEIN KBP"/>
    <property type="match status" value="1"/>
</dbReference>
<dbReference type="PROSITE" id="PS51782">
    <property type="entry name" value="LYSM"/>
    <property type="match status" value="1"/>
</dbReference>
<dbReference type="Pfam" id="PF01476">
    <property type="entry name" value="LysM"/>
    <property type="match status" value="1"/>
</dbReference>
<dbReference type="NCBIfam" id="NF008399">
    <property type="entry name" value="PRK11198.1"/>
    <property type="match status" value="1"/>
</dbReference>
<evidence type="ECO:0000259" key="2">
    <source>
        <dbReference type="PROSITE" id="PS51782"/>
    </source>
</evidence>
<dbReference type="SUPFAM" id="SSF54106">
    <property type="entry name" value="LysM domain"/>
    <property type="match status" value="1"/>
</dbReference>
<dbReference type="SMART" id="SM00257">
    <property type="entry name" value="LysM"/>
    <property type="match status" value="1"/>
</dbReference>
<keyword evidence="4" id="KW-1185">Reference proteome</keyword>
<sequence>MGLFNFVKEAGEKLWDTVTGNATAEDQSAKLKDHLNKTGLPGIDKVDVQVVDGKAVVIGDAVSQELKEKILVAVGNVAGISGVEDKVSVEQAAAESRFYTVKKGDTLSAVSKEVYGNANLYNKIFEANKPMLSSPDKIYPGQVLRIPE</sequence>
<dbReference type="InterPro" id="IPR018392">
    <property type="entry name" value="LysM"/>
</dbReference>
<evidence type="ECO:0000313" key="3">
    <source>
        <dbReference type="EMBL" id="MEX3172524.1"/>
    </source>
</evidence>
<dbReference type="InterPro" id="IPR036779">
    <property type="entry name" value="LysM_dom_sf"/>
</dbReference>
<gene>
    <name evidence="3" type="primary">lysM</name>
    <name evidence="3" type="ORF">AB4M04_10535</name>
</gene>
<name>A0ABV3UFZ4_9GAMM</name>
<dbReference type="Pfam" id="PF04972">
    <property type="entry name" value="BON"/>
    <property type="match status" value="1"/>
</dbReference>
<feature type="domain" description="LysM" evidence="2">
    <location>
        <begin position="97"/>
        <end position="146"/>
    </location>
</feature>
<dbReference type="Gene3D" id="3.10.350.10">
    <property type="entry name" value="LysM domain"/>
    <property type="match status" value="1"/>
</dbReference>
<reference evidence="3 4" key="1">
    <citation type="submission" date="2024-07" db="EMBL/GenBank/DDBJ databases">
        <title>Genomes of novel Serratia strains from suburban soil.</title>
        <authorList>
            <person name="Markert E.X."/>
            <person name="Severe K."/>
            <person name="Severe L."/>
            <person name="Twing K.I."/>
            <person name="Ward L.M."/>
        </authorList>
    </citation>
    <scope>NUCLEOTIDE SEQUENCE [LARGE SCALE GENOMIC DNA]</scope>
    <source>
        <strain evidence="3 4">3C-UT</strain>
    </source>
</reference>
<comment type="caution">
    <text evidence="3">The sequence shown here is derived from an EMBL/GenBank/DDBJ whole genome shotgun (WGS) entry which is preliminary data.</text>
</comment>
<evidence type="ECO:0000259" key="1">
    <source>
        <dbReference type="PROSITE" id="PS50914"/>
    </source>
</evidence>